<protein>
    <submittedName>
        <fullName evidence="3">Trehalase</fullName>
        <ecNumber evidence="3">3.2.1.28</ecNumber>
    </submittedName>
</protein>
<dbReference type="GO" id="GO:0005993">
    <property type="term" value="P:trehalose catabolic process"/>
    <property type="evidence" value="ECO:0007669"/>
    <property type="project" value="TreeGrafter"/>
</dbReference>
<dbReference type="RefSeq" id="WP_255308983.1">
    <property type="nucleotide sequence ID" value="NZ_BEWI01000032.1"/>
</dbReference>
<keyword evidence="2 3" id="KW-0326">Glycosidase</keyword>
<dbReference type="Gene3D" id="1.50.10.10">
    <property type="match status" value="1"/>
</dbReference>
<sequence>MTTLRSAPTFIDYFPEPVQSGTACGLEHGRKPASGKAGYVATPADLYGAMLAQVQLNQLFEDGKTFVDAVPRRSTDDILRAFEALPHDSQCLRDFVIAHFDLPDPAGVHPAHGEPDLRHYIRSIWPELHRDGAHPPENGSLLPVNGPYVVPGGRFVELYYWDSYFSILGLLRDGFEHVAQGIVTALADLLKRYGRIPNGTRSYYLSRSQPPLYFAMLDLVPDARPAVMRQRLDALLIEHGFWMDGAAALGPGECAKRVVRMPDGALLNRYWDDRDTPRDESYLEDVATANATMRPPEDVFRALRAGAESGWDFSSRWFTPGGALDSIRTHHIVAVDLNAFLYGMESAIVRLADELCEDRIARQFDGARKRRRAAIHRWLWCEAGYFSDFDLESGQLCGQLTAATHAPLFTGVATQAQAAAVARLTSDHLIAPGGLRTTLIETGEQWDAPNGWAPLQWIAFMGLRRYGHRRLADIIAARWVETVDSVFQRTGWIHEKYDVERGIGGGGGEYAPQLGFGWTNGVTAAFMDLLRIQSSGREGRGPVTVHGVSDRFAAMPEGPIE</sequence>
<dbReference type="PROSITE" id="PS00927">
    <property type="entry name" value="TREHALASE_1"/>
    <property type="match status" value="1"/>
</dbReference>
<dbReference type="EC" id="3.2.1.28" evidence="3"/>
<dbReference type="PRINTS" id="PR00744">
    <property type="entry name" value="GLHYDRLASE37"/>
</dbReference>
<evidence type="ECO:0000256" key="2">
    <source>
        <dbReference type="ARBA" id="ARBA00023295"/>
    </source>
</evidence>
<dbReference type="NCBIfam" id="NF009773">
    <property type="entry name" value="PRK13270.1"/>
    <property type="match status" value="1"/>
</dbReference>
<proteinExistence type="predicted"/>
<dbReference type="InterPro" id="IPR012341">
    <property type="entry name" value="6hp_glycosidase-like_sf"/>
</dbReference>
<accession>A0A292ZMF7</accession>
<dbReference type="Pfam" id="PF01204">
    <property type="entry name" value="Trehalase"/>
    <property type="match status" value="1"/>
</dbReference>
<gene>
    <name evidence="3" type="ORF">SFOMI_4603</name>
</gene>
<dbReference type="PROSITE" id="PS00928">
    <property type="entry name" value="TREHALASE_2"/>
    <property type="match status" value="1"/>
</dbReference>
<organism evidence="3 4">
    <name type="scientific">Sphingobium fuliginis (strain ATCC 27551)</name>
    <dbReference type="NCBI Taxonomy" id="336203"/>
    <lineage>
        <taxon>Bacteria</taxon>
        <taxon>Pseudomonadati</taxon>
        <taxon>Pseudomonadota</taxon>
        <taxon>Alphaproteobacteria</taxon>
        <taxon>Sphingomonadales</taxon>
        <taxon>Sphingomonadaceae</taxon>
        <taxon>Sphingobium</taxon>
    </lineage>
</organism>
<dbReference type="InterPro" id="IPR018232">
    <property type="entry name" value="Glyco_hydro_37_CS"/>
</dbReference>
<dbReference type="PANTHER" id="PTHR23403:SF1">
    <property type="entry name" value="TREHALASE"/>
    <property type="match status" value="1"/>
</dbReference>
<dbReference type="SUPFAM" id="SSF48208">
    <property type="entry name" value="Six-hairpin glycosidases"/>
    <property type="match status" value="1"/>
</dbReference>
<dbReference type="GO" id="GO:0004555">
    <property type="term" value="F:alpha,alpha-trehalase activity"/>
    <property type="evidence" value="ECO:0007669"/>
    <property type="project" value="UniProtKB-EC"/>
</dbReference>
<comment type="caution">
    <text evidence="3">The sequence shown here is derived from an EMBL/GenBank/DDBJ whole genome shotgun (WGS) entry which is preliminary data.</text>
</comment>
<evidence type="ECO:0000313" key="3">
    <source>
        <dbReference type="EMBL" id="GAY24025.1"/>
    </source>
</evidence>
<dbReference type="PANTHER" id="PTHR23403">
    <property type="entry name" value="TREHALASE"/>
    <property type="match status" value="1"/>
</dbReference>
<name>A0A292ZMF7_SPHSA</name>
<dbReference type="AlphaFoldDB" id="A0A292ZMF7"/>
<keyword evidence="1 3" id="KW-0378">Hydrolase</keyword>
<evidence type="ECO:0000313" key="4">
    <source>
        <dbReference type="Proteomes" id="UP000221538"/>
    </source>
</evidence>
<dbReference type="InterPro" id="IPR008928">
    <property type="entry name" value="6-hairpin_glycosidase_sf"/>
</dbReference>
<evidence type="ECO:0000256" key="1">
    <source>
        <dbReference type="ARBA" id="ARBA00022801"/>
    </source>
</evidence>
<reference evidence="3 4" key="2">
    <citation type="journal article" date="2013" name="Environ. Sci. Technol.">
        <title>The 4-tert-butylphenol-utilizing bacterium Sphingobium fuliginis OMI can degrade bisphenols via phenolic ring hydroxylation and meta-cleavage pathway.</title>
        <authorList>
            <person name="Ogata Y."/>
            <person name="Goda S."/>
            <person name="Toyama T."/>
            <person name="Sei K."/>
            <person name="Ike M."/>
        </authorList>
    </citation>
    <scope>NUCLEOTIDE SEQUENCE [LARGE SCALE GENOMIC DNA]</scope>
    <source>
        <strain evidence="3 4">OMI</strain>
    </source>
</reference>
<reference evidence="3 4" key="1">
    <citation type="journal article" date="2013" name="Biodegradation">
        <title>Occurrence of 4-tert-butylphenol (4-t-BP) biodegradation in an aquatic sample caused by the presence of Spirodela polyrrhiza and isolation of a 4-t-BP-utilizing bacterium.</title>
        <authorList>
            <person name="Ogata Y."/>
            <person name="Toyama T."/>
            <person name="Yu N."/>
            <person name="Wang X."/>
            <person name="Sei K."/>
            <person name="Ike M."/>
        </authorList>
    </citation>
    <scope>NUCLEOTIDE SEQUENCE [LARGE SCALE GENOMIC DNA]</scope>
    <source>
        <strain evidence="3 4">OMI</strain>
    </source>
</reference>
<dbReference type="Proteomes" id="UP000221538">
    <property type="component" value="Unassembled WGS sequence"/>
</dbReference>
<dbReference type="InterPro" id="IPR001661">
    <property type="entry name" value="Glyco_hydro_37"/>
</dbReference>
<dbReference type="EMBL" id="BEWI01000032">
    <property type="protein sequence ID" value="GAY24025.1"/>
    <property type="molecule type" value="Genomic_DNA"/>
</dbReference>